<dbReference type="InterPro" id="IPR044929">
    <property type="entry name" value="DNA/RNA_non-sp_Endonuclease_sf"/>
</dbReference>
<sequence length="68" mass="7573">MVRRALDNNKRVRYRVTLIYANEADIMAVGSHLEAKSADGSLEFNVFVPNVQSGLSINYRTGEITAND</sequence>
<dbReference type="AlphaFoldDB" id="A0A0E4H473"/>
<organism evidence="1 2">
    <name type="scientific">Streptococcus varani</name>
    <dbReference type="NCBI Taxonomy" id="1608583"/>
    <lineage>
        <taxon>Bacteria</taxon>
        <taxon>Bacillati</taxon>
        <taxon>Bacillota</taxon>
        <taxon>Bacilli</taxon>
        <taxon>Lactobacillales</taxon>
        <taxon>Streptococcaceae</taxon>
        <taxon>Streptococcus</taxon>
    </lineage>
</organism>
<name>A0A0E4H473_9STRE</name>
<dbReference type="STRING" id="1608583.BN1356_01048"/>
<gene>
    <name evidence="1" type="primary">endA_1</name>
    <name evidence="1" type="ORF">BN1356_01048</name>
</gene>
<dbReference type="Gene3D" id="3.40.570.10">
    <property type="entry name" value="Extracellular Endonuclease, subunit A"/>
    <property type="match status" value="1"/>
</dbReference>
<reference evidence="2" key="1">
    <citation type="submission" date="2015-03" db="EMBL/GenBank/DDBJ databases">
        <authorList>
            <person name="Urmite Genomes"/>
        </authorList>
    </citation>
    <scope>NUCLEOTIDE SEQUENCE [LARGE SCALE GENOMIC DNA]</scope>
    <source>
        <strain evidence="2">FF10</strain>
    </source>
</reference>
<protein>
    <submittedName>
        <fullName evidence="1">DNA-entry nuclease</fullName>
    </submittedName>
</protein>
<evidence type="ECO:0000313" key="1">
    <source>
        <dbReference type="EMBL" id="CQR24691.1"/>
    </source>
</evidence>
<proteinExistence type="predicted"/>
<evidence type="ECO:0000313" key="2">
    <source>
        <dbReference type="Proteomes" id="UP000198604"/>
    </source>
</evidence>
<keyword evidence="2" id="KW-1185">Reference proteome</keyword>
<dbReference type="EMBL" id="CTEN01000002">
    <property type="protein sequence ID" value="CQR24691.1"/>
    <property type="molecule type" value="Genomic_DNA"/>
</dbReference>
<accession>A0A0E4H473</accession>
<dbReference type="Proteomes" id="UP000198604">
    <property type="component" value="Unassembled WGS sequence"/>
</dbReference>